<dbReference type="Pfam" id="PF00097">
    <property type="entry name" value="zf-C3HC4"/>
    <property type="match status" value="1"/>
</dbReference>
<name>A0A4S2MYQ5_9PEZI</name>
<reference evidence="9 10" key="1">
    <citation type="submission" date="2019-04" db="EMBL/GenBank/DDBJ databases">
        <title>Comparative genomics and transcriptomics to analyze fruiting body development in filamentous ascomycetes.</title>
        <authorList>
            <consortium name="DOE Joint Genome Institute"/>
            <person name="Lutkenhaus R."/>
            <person name="Traeger S."/>
            <person name="Breuer J."/>
            <person name="Kuo A."/>
            <person name="Lipzen A."/>
            <person name="Pangilinan J."/>
            <person name="Dilworth D."/>
            <person name="Sandor L."/>
            <person name="Poggeler S."/>
            <person name="Barry K."/>
            <person name="Grigoriev I.V."/>
            <person name="Nowrousian M."/>
        </authorList>
    </citation>
    <scope>NUCLEOTIDE SEQUENCE [LARGE SCALE GENOMIC DNA]</scope>
    <source>
        <strain evidence="9 10">CBS 389.68</strain>
    </source>
</reference>
<dbReference type="PROSITE" id="PS50089">
    <property type="entry name" value="ZF_RING_2"/>
    <property type="match status" value="1"/>
</dbReference>
<keyword evidence="2 4" id="KW-0863">Zinc-finger</keyword>
<evidence type="ECO:0000256" key="3">
    <source>
        <dbReference type="ARBA" id="ARBA00022833"/>
    </source>
</evidence>
<dbReference type="GO" id="GO:0008270">
    <property type="term" value="F:zinc ion binding"/>
    <property type="evidence" value="ECO:0007669"/>
    <property type="project" value="UniProtKB-KW"/>
</dbReference>
<gene>
    <name evidence="9" type="ORF">EX30DRAFT_305645</name>
</gene>
<accession>A0A4S2MYQ5</accession>
<dbReference type="PANTHER" id="PTHR10131:SF94">
    <property type="entry name" value="TNF RECEPTOR-ASSOCIATED FACTOR 4"/>
    <property type="match status" value="1"/>
</dbReference>
<dbReference type="PROSITE" id="PS50145">
    <property type="entry name" value="ZF_TRAF"/>
    <property type="match status" value="1"/>
</dbReference>
<dbReference type="InterPro" id="IPR018957">
    <property type="entry name" value="Znf_C3HC4_RING-type"/>
</dbReference>
<evidence type="ECO:0000259" key="7">
    <source>
        <dbReference type="PROSITE" id="PS50089"/>
    </source>
</evidence>
<evidence type="ECO:0000313" key="10">
    <source>
        <dbReference type="Proteomes" id="UP000298138"/>
    </source>
</evidence>
<dbReference type="InterPro" id="IPR013083">
    <property type="entry name" value="Znf_RING/FYVE/PHD"/>
</dbReference>
<keyword evidence="10" id="KW-1185">Reference proteome</keyword>
<dbReference type="SUPFAM" id="SSF57850">
    <property type="entry name" value="RING/U-box"/>
    <property type="match status" value="1"/>
</dbReference>
<evidence type="ECO:0000256" key="5">
    <source>
        <dbReference type="SAM" id="Coils"/>
    </source>
</evidence>
<keyword evidence="3 4" id="KW-0862">Zinc</keyword>
<dbReference type="Gene3D" id="3.30.40.10">
    <property type="entry name" value="Zinc/RING finger domain, C3HC4 (zinc finger)"/>
    <property type="match status" value="3"/>
</dbReference>
<dbReference type="InterPro" id="IPR001841">
    <property type="entry name" value="Znf_RING"/>
</dbReference>
<feature type="domain" description="TRAF-type" evidence="8">
    <location>
        <begin position="116"/>
        <end position="160"/>
    </location>
</feature>
<evidence type="ECO:0000259" key="8">
    <source>
        <dbReference type="PROSITE" id="PS50145"/>
    </source>
</evidence>
<dbReference type="AlphaFoldDB" id="A0A4S2MYQ5"/>
<dbReference type="InterPro" id="IPR001293">
    <property type="entry name" value="Znf_TRAF"/>
</dbReference>
<feature type="domain" description="RING-type" evidence="7">
    <location>
        <begin position="33"/>
        <end position="71"/>
    </location>
</feature>
<dbReference type="SUPFAM" id="SSF49599">
    <property type="entry name" value="TRAF domain-like"/>
    <property type="match status" value="2"/>
</dbReference>
<sequence>MSSPDAAAIRPSSHSFDLRSLTYITHVDDNLCCPICQSPLVDPFTTSCRHTFCLACITDALKVSKSCPVDRSPLDTADIKMAPVVLANLVNDLTVLCPNHALGCSATLSRGNVEGHLKEDCQYVTVDCPGCGEKIMRKDRQGDSEDCVHVEEACRYCSEKHRKLDMKSHEAVCSAFTSSCRHCGIECPLSKILAHEATCDEAIVNCDSASVGCPWHGPRKESTTHSVSCPLTHLRPLLEEHNSRIANLERENKLLRRRLEASLTARAQTDIIQSNTTTALDNQTLRVLTEQERIRSDMERLYVSMQELDMKQNTLAMFMGENMRTQEEVAMIGAAVNNLQTQLHGLQLLTIRRQGMDQNGAGNRSDGPSSQVKRAAENGVLGRAGRECFSDMFETRD</sequence>
<protein>
    <recommendedName>
        <fullName evidence="11">RING-type domain-containing protein</fullName>
    </recommendedName>
</protein>
<dbReference type="PROSITE" id="PS00518">
    <property type="entry name" value="ZF_RING_1"/>
    <property type="match status" value="1"/>
</dbReference>
<dbReference type="PANTHER" id="PTHR10131">
    <property type="entry name" value="TNF RECEPTOR ASSOCIATED FACTOR"/>
    <property type="match status" value="1"/>
</dbReference>
<dbReference type="InterPro" id="IPR017907">
    <property type="entry name" value="Znf_RING_CS"/>
</dbReference>
<dbReference type="EMBL" id="ML220117">
    <property type="protein sequence ID" value="TGZ81908.1"/>
    <property type="molecule type" value="Genomic_DNA"/>
</dbReference>
<evidence type="ECO:0008006" key="11">
    <source>
        <dbReference type="Google" id="ProtNLM"/>
    </source>
</evidence>
<evidence type="ECO:0000256" key="6">
    <source>
        <dbReference type="SAM" id="MobiDB-lite"/>
    </source>
</evidence>
<feature type="coiled-coil region" evidence="5">
    <location>
        <begin position="238"/>
        <end position="265"/>
    </location>
</feature>
<organism evidence="9 10">
    <name type="scientific">Ascodesmis nigricans</name>
    <dbReference type="NCBI Taxonomy" id="341454"/>
    <lineage>
        <taxon>Eukaryota</taxon>
        <taxon>Fungi</taxon>
        <taxon>Dikarya</taxon>
        <taxon>Ascomycota</taxon>
        <taxon>Pezizomycotina</taxon>
        <taxon>Pezizomycetes</taxon>
        <taxon>Pezizales</taxon>
        <taxon>Ascodesmidaceae</taxon>
        <taxon>Ascodesmis</taxon>
    </lineage>
</organism>
<dbReference type="OrthoDB" id="1630758at2759"/>
<dbReference type="STRING" id="341454.A0A4S2MYQ5"/>
<feature type="compositionally biased region" description="Polar residues" evidence="6">
    <location>
        <begin position="357"/>
        <end position="372"/>
    </location>
</feature>
<keyword evidence="5" id="KW-0175">Coiled coil</keyword>
<feature type="zinc finger region" description="TRAF-type" evidence="4">
    <location>
        <begin position="116"/>
        <end position="160"/>
    </location>
</feature>
<evidence type="ECO:0000313" key="9">
    <source>
        <dbReference type="EMBL" id="TGZ81908.1"/>
    </source>
</evidence>
<evidence type="ECO:0000256" key="1">
    <source>
        <dbReference type="ARBA" id="ARBA00022723"/>
    </source>
</evidence>
<feature type="region of interest" description="Disordered" evidence="6">
    <location>
        <begin position="357"/>
        <end position="378"/>
    </location>
</feature>
<keyword evidence="1 4" id="KW-0479">Metal-binding</keyword>
<dbReference type="Proteomes" id="UP000298138">
    <property type="component" value="Unassembled WGS sequence"/>
</dbReference>
<proteinExistence type="predicted"/>
<evidence type="ECO:0000256" key="2">
    <source>
        <dbReference type="ARBA" id="ARBA00022771"/>
    </source>
</evidence>
<dbReference type="InParanoid" id="A0A4S2MYQ5"/>
<dbReference type="SMART" id="SM00184">
    <property type="entry name" value="RING"/>
    <property type="match status" value="1"/>
</dbReference>
<evidence type="ECO:0000256" key="4">
    <source>
        <dbReference type="PROSITE-ProRule" id="PRU00207"/>
    </source>
</evidence>